<evidence type="ECO:0000313" key="4">
    <source>
        <dbReference type="Proteomes" id="UP000504632"/>
    </source>
</evidence>
<dbReference type="AlphaFoldDB" id="A0A6J2VFN9"/>
<dbReference type="OrthoDB" id="5983600at2759"/>
<dbReference type="Proteomes" id="UP000504632">
    <property type="component" value="Chromosome 5"/>
</dbReference>
<reference evidence="5" key="1">
    <citation type="submission" date="2025-08" db="UniProtKB">
        <authorList>
            <consortium name="RefSeq"/>
        </authorList>
    </citation>
    <scope>IDENTIFICATION</scope>
</reference>
<keyword evidence="2" id="KW-0812">Transmembrane</keyword>
<dbReference type="InterPro" id="IPR057534">
    <property type="entry name" value="MXRA7_helical"/>
</dbReference>
<feature type="transmembrane region" description="Helical" evidence="2">
    <location>
        <begin position="6"/>
        <end position="28"/>
    </location>
</feature>
<feature type="region of interest" description="Disordered" evidence="1">
    <location>
        <begin position="34"/>
        <end position="171"/>
    </location>
</feature>
<feature type="compositionally biased region" description="Basic and acidic residues" evidence="1">
    <location>
        <begin position="40"/>
        <end position="54"/>
    </location>
</feature>
<dbReference type="PANTHER" id="PTHR21845:SF2">
    <property type="entry name" value="MATRIX-REMODELING-ASSOCIATED PROTEIN 7"/>
    <property type="match status" value="1"/>
</dbReference>
<accession>A0A6J2VFN9</accession>
<dbReference type="Pfam" id="PF25473">
    <property type="entry name" value="MXRA7_helical"/>
    <property type="match status" value="1"/>
</dbReference>
<dbReference type="GeneID" id="115813244"/>
<proteinExistence type="predicted"/>
<evidence type="ECO:0000259" key="3">
    <source>
        <dbReference type="Pfam" id="PF25473"/>
    </source>
</evidence>
<keyword evidence="2" id="KW-0472">Membrane</keyword>
<keyword evidence="4" id="KW-1185">Reference proteome</keyword>
<dbReference type="InParanoid" id="A0A6J2VFN9"/>
<dbReference type="PANTHER" id="PTHR21845">
    <property type="entry name" value="TRANSMEMBRANE ANCHOR PROTEIN 1"/>
    <property type="match status" value="1"/>
</dbReference>
<evidence type="ECO:0000313" key="5">
    <source>
        <dbReference type="RefSeq" id="XP_030631720.1"/>
    </source>
</evidence>
<evidence type="ECO:0000256" key="2">
    <source>
        <dbReference type="SAM" id="Phobius"/>
    </source>
</evidence>
<organism evidence="4 5">
    <name type="scientific">Chanos chanos</name>
    <name type="common">Milkfish</name>
    <name type="synonym">Mugil chanos</name>
    <dbReference type="NCBI Taxonomy" id="29144"/>
    <lineage>
        <taxon>Eukaryota</taxon>
        <taxon>Metazoa</taxon>
        <taxon>Chordata</taxon>
        <taxon>Craniata</taxon>
        <taxon>Vertebrata</taxon>
        <taxon>Euteleostomi</taxon>
        <taxon>Actinopterygii</taxon>
        <taxon>Neopterygii</taxon>
        <taxon>Teleostei</taxon>
        <taxon>Ostariophysi</taxon>
        <taxon>Gonorynchiformes</taxon>
        <taxon>Chanidae</taxon>
        <taxon>Chanos</taxon>
    </lineage>
</organism>
<dbReference type="RefSeq" id="XP_030631720.1">
    <property type="nucleotide sequence ID" value="XM_030775860.1"/>
</dbReference>
<name>A0A6J2VFN9_CHACN</name>
<feature type="domain" description="Matrix-remodeling-associated protein 7 helical" evidence="3">
    <location>
        <begin position="172"/>
        <end position="230"/>
    </location>
</feature>
<dbReference type="CTD" id="439921"/>
<sequence>MDLFLDFSYILPAFVFTFLAVAFAVAFLRKSDSHSSASVKQHDVPVEKTEKDTHNTPSSTHSEDKPSSGKNTIRAETPTDCDPSSDSGMKERETVTSNKEDSSDIFQKDAAYIKHPPSDSEPEDDDKLKPATQTTGESELDESASEPASPEEDPHKGVAGGEEVDASMRYVPGMLRTSQLEKMMTKEELEEEQRVQRQQLAAILQLLKDNQDTFGEVTEKDIEEQMKLYSI</sequence>
<dbReference type="InterPro" id="IPR026622">
    <property type="entry name" value="Mxra7"/>
</dbReference>
<feature type="compositionally biased region" description="Basic and acidic residues" evidence="1">
    <location>
        <begin position="88"/>
        <end position="102"/>
    </location>
</feature>
<keyword evidence="2" id="KW-1133">Transmembrane helix</keyword>
<evidence type="ECO:0000256" key="1">
    <source>
        <dbReference type="SAM" id="MobiDB-lite"/>
    </source>
</evidence>
<protein>
    <submittedName>
        <fullName evidence="5">Matrix-remodeling-associated protein 7</fullName>
    </submittedName>
</protein>
<gene>
    <name evidence="5" type="primary">mxra7</name>
</gene>